<dbReference type="Proteomes" id="UP001148313">
    <property type="component" value="Unassembled WGS sequence"/>
</dbReference>
<name>A0ABT4VPH1_9HYPH</name>
<evidence type="ECO:0000313" key="2">
    <source>
        <dbReference type="EMBL" id="MDA4846613.1"/>
    </source>
</evidence>
<gene>
    <name evidence="2" type="ORF">OOZ53_14710</name>
</gene>
<protein>
    <recommendedName>
        <fullName evidence="4">Helix-turn-helix domain-containing protein</fullName>
    </recommendedName>
</protein>
<keyword evidence="1" id="KW-0175">Coiled coil</keyword>
<keyword evidence="3" id="KW-1185">Reference proteome</keyword>
<organism evidence="2 3">
    <name type="scientific">Hoeflea poritis</name>
    <dbReference type="NCBI Taxonomy" id="2993659"/>
    <lineage>
        <taxon>Bacteria</taxon>
        <taxon>Pseudomonadati</taxon>
        <taxon>Pseudomonadota</taxon>
        <taxon>Alphaproteobacteria</taxon>
        <taxon>Hyphomicrobiales</taxon>
        <taxon>Rhizobiaceae</taxon>
        <taxon>Hoeflea</taxon>
    </lineage>
</organism>
<evidence type="ECO:0008006" key="4">
    <source>
        <dbReference type="Google" id="ProtNLM"/>
    </source>
</evidence>
<proteinExistence type="predicted"/>
<comment type="caution">
    <text evidence="2">The sequence shown here is derived from an EMBL/GenBank/DDBJ whole genome shotgun (WGS) entry which is preliminary data.</text>
</comment>
<sequence length="276" mass="30730">MAEKRSDSGRHFLPVGEAARLLGLSRMRLREAIAKGVLPARRDNEGRLRVDLTSIPPDLEGQISGKGMAPAELLDTLFDEVEELQGLLAERDEEIGKIHQLLERQDSALAQSMDLLAKRNEQAGPQDDRTEELAGVSDRALAMLDDATARLEAALQDNARYRQLLERALSLSDAATAPGRDSRELTEAADRAMSLLDRALQEAERKGAATAELSAMLERALATGERLESQIRESERLVRRHEAAVGRMIGISERAINLVTVEPRRRWWWLAWLTGR</sequence>
<evidence type="ECO:0000256" key="1">
    <source>
        <dbReference type="SAM" id="Coils"/>
    </source>
</evidence>
<evidence type="ECO:0000313" key="3">
    <source>
        <dbReference type="Proteomes" id="UP001148313"/>
    </source>
</evidence>
<feature type="coiled-coil region" evidence="1">
    <location>
        <begin position="144"/>
        <end position="244"/>
    </location>
</feature>
<dbReference type="EMBL" id="JAPJZH010000008">
    <property type="protein sequence ID" value="MDA4846613.1"/>
    <property type="molecule type" value="Genomic_DNA"/>
</dbReference>
<accession>A0ABT4VPH1</accession>
<reference evidence="2" key="1">
    <citation type="submission" date="2022-11" db="EMBL/GenBank/DDBJ databases">
        <title>Hoeflea poritis sp. nov., isolated from scleractinian coral Porites lutea.</title>
        <authorList>
            <person name="Zhang G."/>
            <person name="Wei Q."/>
            <person name="Cai L."/>
        </authorList>
    </citation>
    <scope>NUCLEOTIDE SEQUENCE</scope>
    <source>
        <strain evidence="2">E7-10</strain>
    </source>
</reference>
<dbReference type="RefSeq" id="WP_271090384.1">
    <property type="nucleotide sequence ID" value="NZ_JAPJZH010000008.1"/>
</dbReference>